<evidence type="ECO:0000256" key="4">
    <source>
        <dbReference type="ARBA" id="ARBA00022729"/>
    </source>
</evidence>
<dbReference type="KEGG" id="hdi:HDIA_1357"/>
<dbReference type="EMBL" id="LT960614">
    <property type="protein sequence ID" value="SON54898.1"/>
    <property type="molecule type" value="Genomic_DNA"/>
</dbReference>
<evidence type="ECO:0000259" key="9">
    <source>
        <dbReference type="Pfam" id="PF16998"/>
    </source>
</evidence>
<dbReference type="PROSITE" id="PS51257">
    <property type="entry name" value="PROKAR_LIPOPROTEIN"/>
    <property type="match status" value="1"/>
</dbReference>
<keyword evidence="6" id="KW-0449">Lipoprotein</keyword>
<evidence type="ECO:0000256" key="5">
    <source>
        <dbReference type="ARBA" id="ARBA00023139"/>
    </source>
</evidence>
<keyword evidence="5" id="KW-0564">Palmitate</keyword>
<dbReference type="GO" id="GO:0009279">
    <property type="term" value="C:cell outer membrane"/>
    <property type="evidence" value="ECO:0007669"/>
    <property type="project" value="UniProtKB-SubCell"/>
</dbReference>
<dbReference type="InterPro" id="IPR016364">
    <property type="entry name" value="Surface_antigen_Rickettsia"/>
</dbReference>
<comment type="subcellular location">
    <subcellularLocation>
        <location evidence="1">Cell outer membrane</location>
        <topology evidence="1">Lipid-anchor</topology>
    </subcellularLocation>
</comment>
<dbReference type="AlphaFoldDB" id="A0A2C9D407"/>
<evidence type="ECO:0000313" key="11">
    <source>
        <dbReference type="Proteomes" id="UP000223606"/>
    </source>
</evidence>
<feature type="domain" description="Surface antigen" evidence="9">
    <location>
        <begin position="97"/>
        <end position="154"/>
    </location>
</feature>
<organism evidence="10 11">
    <name type="scientific">Hartmannibacter diazotrophicus</name>
    <dbReference type="NCBI Taxonomy" id="1482074"/>
    <lineage>
        <taxon>Bacteria</taxon>
        <taxon>Pseudomonadati</taxon>
        <taxon>Pseudomonadota</taxon>
        <taxon>Alphaproteobacteria</taxon>
        <taxon>Hyphomicrobiales</taxon>
        <taxon>Pleomorphomonadaceae</taxon>
        <taxon>Hartmannibacter</taxon>
    </lineage>
</organism>
<keyword evidence="4 7" id="KW-0732">Signal</keyword>
<evidence type="ECO:0000256" key="3">
    <source>
        <dbReference type="ARBA" id="ARBA00015281"/>
    </source>
</evidence>
<evidence type="ECO:0000256" key="2">
    <source>
        <dbReference type="ARBA" id="ARBA00008681"/>
    </source>
</evidence>
<accession>A0A2C9D407</accession>
<evidence type="ECO:0000256" key="1">
    <source>
        <dbReference type="ARBA" id="ARBA00004459"/>
    </source>
</evidence>
<evidence type="ECO:0000256" key="7">
    <source>
        <dbReference type="SAM" id="SignalP"/>
    </source>
</evidence>
<evidence type="ECO:0000259" key="8">
    <source>
        <dbReference type="Pfam" id="PF05433"/>
    </source>
</evidence>
<feature type="domain" description="Glycine zipper 2TM" evidence="8">
    <location>
        <begin position="33"/>
        <end position="74"/>
    </location>
</feature>
<dbReference type="Pfam" id="PF05433">
    <property type="entry name" value="Rick_17kDa_Anti"/>
    <property type="match status" value="1"/>
</dbReference>
<dbReference type="PIRSF" id="PIRSF002721">
    <property type="entry name" value="Surface_antigen_Rickettsia"/>
    <property type="match status" value="1"/>
</dbReference>
<feature type="signal peptide" evidence="7">
    <location>
        <begin position="1"/>
        <end position="20"/>
    </location>
</feature>
<dbReference type="RefSeq" id="WP_173796195.1">
    <property type="nucleotide sequence ID" value="NZ_LT960614.1"/>
</dbReference>
<dbReference type="Proteomes" id="UP000223606">
    <property type="component" value="Chromosome 1"/>
</dbReference>
<sequence>MLTKNLIAVGMIGAALAGCASDPQYGGGNKAGLGTLAGAVAGGAIGSAFGQGSGKVAAIAGGALLGGFLGNQIGARLDEEDRQRAMNAQYYALESGTPQQWTNQNTGRYGAVSVSPVQQINSSQCRSYTSTIYIDGQPQVSRGTACRNPDGTWQQLN</sequence>
<evidence type="ECO:0000256" key="6">
    <source>
        <dbReference type="ARBA" id="ARBA00023288"/>
    </source>
</evidence>
<dbReference type="InterPro" id="IPR032635">
    <property type="entry name" value="Anti_2"/>
</dbReference>
<keyword evidence="11" id="KW-1185">Reference proteome</keyword>
<name>A0A2C9D407_9HYPH</name>
<evidence type="ECO:0000313" key="10">
    <source>
        <dbReference type="EMBL" id="SON54898.1"/>
    </source>
</evidence>
<feature type="chain" id="PRO_5012226060" description="17 kDa surface antigen" evidence="7">
    <location>
        <begin position="21"/>
        <end position="157"/>
    </location>
</feature>
<proteinExistence type="inferred from homology"/>
<gene>
    <name evidence="10" type="ORF">HDIA_1357</name>
</gene>
<dbReference type="InterPro" id="IPR008816">
    <property type="entry name" value="Gly_zipper_2TM_dom"/>
</dbReference>
<reference evidence="11" key="1">
    <citation type="submission" date="2017-09" db="EMBL/GenBank/DDBJ databases">
        <title>Genome sequence of Nannocystis excedens DSM 71.</title>
        <authorList>
            <person name="Blom J."/>
        </authorList>
    </citation>
    <scope>NUCLEOTIDE SEQUENCE [LARGE SCALE GENOMIC DNA]</scope>
    <source>
        <strain evidence="11">type strain: E19</strain>
    </source>
</reference>
<comment type="similarity">
    <text evidence="2">Belongs to the rickettsiale 17 kDa surface antigen family.</text>
</comment>
<dbReference type="Pfam" id="PF16998">
    <property type="entry name" value="17kDa_Anti_2"/>
    <property type="match status" value="1"/>
</dbReference>
<protein>
    <recommendedName>
        <fullName evidence="3">17 kDa surface antigen</fullName>
    </recommendedName>
</protein>